<reference evidence="1 2" key="1">
    <citation type="journal article" date="2023" name="Nucleic Acids Res.">
        <title>The hologenome of Daphnia magna reveals possible DNA methylation and microbiome-mediated evolution of the host genome.</title>
        <authorList>
            <person name="Chaturvedi A."/>
            <person name="Li X."/>
            <person name="Dhandapani V."/>
            <person name="Marshall H."/>
            <person name="Kissane S."/>
            <person name="Cuenca-Cambronero M."/>
            <person name="Asole G."/>
            <person name="Calvet F."/>
            <person name="Ruiz-Romero M."/>
            <person name="Marangio P."/>
            <person name="Guigo R."/>
            <person name="Rago D."/>
            <person name="Mirbahai L."/>
            <person name="Eastwood N."/>
            <person name="Colbourne J.K."/>
            <person name="Zhou J."/>
            <person name="Mallon E."/>
            <person name="Orsini L."/>
        </authorList>
    </citation>
    <scope>NUCLEOTIDE SEQUENCE [LARGE SCALE GENOMIC DNA]</scope>
    <source>
        <strain evidence="1">LRV0_1</strain>
    </source>
</reference>
<evidence type="ECO:0000313" key="1">
    <source>
        <dbReference type="EMBL" id="KAK4013797.1"/>
    </source>
</evidence>
<keyword evidence="2" id="KW-1185">Reference proteome</keyword>
<gene>
    <name evidence="1" type="ORF">OUZ56_026350</name>
</gene>
<protein>
    <submittedName>
        <fullName evidence="1">Uncharacterized protein</fullName>
    </submittedName>
</protein>
<comment type="caution">
    <text evidence="1">The sequence shown here is derived from an EMBL/GenBank/DDBJ whole genome shotgun (WGS) entry which is preliminary data.</text>
</comment>
<sequence>MNKEKTKALGFGTWSSRLIWPLEWFVSAPTLSLLGIKFSHSIVETVGRVWNDAFGSLNGILRENACRRFNIYQRVIFLKVKALSGTVYIAQSLYMSITYIILPNIDMASDICNTLAERCCAANQKIGGLKLAEDLLRC</sequence>
<name>A0ABQ9ZLK8_9CRUS</name>
<dbReference type="Proteomes" id="UP001234178">
    <property type="component" value="Unassembled WGS sequence"/>
</dbReference>
<dbReference type="EMBL" id="JAOYFB010000004">
    <property type="protein sequence ID" value="KAK4013797.1"/>
    <property type="molecule type" value="Genomic_DNA"/>
</dbReference>
<organism evidence="1 2">
    <name type="scientific">Daphnia magna</name>
    <dbReference type="NCBI Taxonomy" id="35525"/>
    <lineage>
        <taxon>Eukaryota</taxon>
        <taxon>Metazoa</taxon>
        <taxon>Ecdysozoa</taxon>
        <taxon>Arthropoda</taxon>
        <taxon>Crustacea</taxon>
        <taxon>Branchiopoda</taxon>
        <taxon>Diplostraca</taxon>
        <taxon>Cladocera</taxon>
        <taxon>Anomopoda</taxon>
        <taxon>Daphniidae</taxon>
        <taxon>Daphnia</taxon>
    </lineage>
</organism>
<evidence type="ECO:0000313" key="2">
    <source>
        <dbReference type="Proteomes" id="UP001234178"/>
    </source>
</evidence>
<accession>A0ABQ9ZLK8</accession>
<proteinExistence type="predicted"/>